<evidence type="ECO:0000256" key="2">
    <source>
        <dbReference type="ARBA" id="ARBA00006167"/>
    </source>
</evidence>
<dbReference type="PANTHER" id="PTHR11447">
    <property type="entry name" value="CELLULAR TUMOR ANTIGEN P53"/>
    <property type="match status" value="1"/>
</dbReference>
<comment type="cofactor">
    <cofactor evidence="11">
        <name>Zn(2+)</name>
        <dbReference type="ChEBI" id="CHEBI:29105"/>
    </cofactor>
    <text evidence="11">Binds 1 zinc ion per subunit.</text>
</comment>
<keyword evidence="7" id="KW-0238">DNA-binding</keyword>
<dbReference type="PANTHER" id="PTHR11447:SF16">
    <property type="entry name" value="P53 PROTEIN LONG FORM VARIANT 1"/>
    <property type="match status" value="1"/>
</dbReference>
<dbReference type="GO" id="GO:0046872">
    <property type="term" value="F:metal ion binding"/>
    <property type="evidence" value="ECO:0007669"/>
    <property type="project" value="UniProtKB-KW"/>
</dbReference>
<evidence type="ECO:0000256" key="3">
    <source>
        <dbReference type="ARBA" id="ARBA00022703"/>
    </source>
</evidence>
<keyword evidence="10" id="KW-0539">Nucleus</keyword>
<dbReference type="Gene3D" id="2.60.40.720">
    <property type="match status" value="1"/>
</dbReference>
<dbReference type="InterPro" id="IPR011615">
    <property type="entry name" value="p53_DNA-bd"/>
</dbReference>
<dbReference type="InterPro" id="IPR002117">
    <property type="entry name" value="p53_tumour_suppressor"/>
</dbReference>
<feature type="binding site" evidence="11">
    <location>
        <position position="235"/>
    </location>
    <ligand>
        <name>Zn(2+)</name>
        <dbReference type="ChEBI" id="CHEBI:29105"/>
    </ligand>
</feature>
<keyword evidence="9" id="KW-0804">Transcription</keyword>
<evidence type="ECO:0000256" key="5">
    <source>
        <dbReference type="ARBA" id="ARBA00022833"/>
    </source>
</evidence>
<dbReference type="GO" id="GO:0005634">
    <property type="term" value="C:nucleus"/>
    <property type="evidence" value="ECO:0007669"/>
    <property type="project" value="UniProtKB-SubCell"/>
</dbReference>
<feature type="compositionally biased region" description="Basic residues" evidence="12">
    <location>
        <begin position="301"/>
        <end position="317"/>
    </location>
</feature>
<evidence type="ECO:0000256" key="4">
    <source>
        <dbReference type="ARBA" id="ARBA00022723"/>
    </source>
</evidence>
<keyword evidence="6" id="KW-0805">Transcription regulation</keyword>
<comment type="subcellular location">
    <subcellularLocation>
        <location evidence="1">Nucleus</location>
    </subcellularLocation>
</comment>
<reference evidence="14" key="2">
    <citation type="submission" date="2020-05" db="UniProtKB">
        <authorList>
            <consortium name="EnsemblMetazoa"/>
        </authorList>
    </citation>
    <scope>IDENTIFICATION</scope>
    <source>
        <strain evidence="14">Epiroticus2</strain>
    </source>
</reference>
<keyword evidence="4 11" id="KW-0479">Metal-binding</keyword>
<keyword evidence="5 11" id="KW-0862">Zinc</keyword>
<evidence type="ECO:0000313" key="14">
    <source>
        <dbReference type="EnsemblMetazoa" id="AEPI003955-PA"/>
    </source>
</evidence>
<evidence type="ECO:0000256" key="10">
    <source>
        <dbReference type="ARBA" id="ARBA00023242"/>
    </source>
</evidence>
<dbReference type="SUPFAM" id="SSF49417">
    <property type="entry name" value="p53-like transcription factors"/>
    <property type="match status" value="1"/>
</dbReference>
<dbReference type="Proteomes" id="UP000075885">
    <property type="component" value="Unassembled WGS sequence"/>
</dbReference>
<feature type="region of interest" description="Disordered" evidence="12">
    <location>
        <begin position="292"/>
        <end position="317"/>
    </location>
</feature>
<dbReference type="GO" id="GO:0006915">
    <property type="term" value="P:apoptotic process"/>
    <property type="evidence" value="ECO:0007669"/>
    <property type="project" value="UniProtKB-KW"/>
</dbReference>
<name>A0A182PAK0_9DIPT</name>
<evidence type="ECO:0000256" key="7">
    <source>
        <dbReference type="ARBA" id="ARBA00023125"/>
    </source>
</evidence>
<evidence type="ECO:0000256" key="6">
    <source>
        <dbReference type="ARBA" id="ARBA00023015"/>
    </source>
</evidence>
<feature type="domain" description="p53 DNA-binding" evidence="13">
    <location>
        <begin position="93"/>
        <end position="278"/>
    </location>
</feature>
<evidence type="ECO:0000313" key="15">
    <source>
        <dbReference type="Proteomes" id="UP000075885"/>
    </source>
</evidence>
<organism evidence="14 15">
    <name type="scientific">Anopheles epiroticus</name>
    <dbReference type="NCBI Taxonomy" id="199890"/>
    <lineage>
        <taxon>Eukaryota</taxon>
        <taxon>Metazoa</taxon>
        <taxon>Ecdysozoa</taxon>
        <taxon>Arthropoda</taxon>
        <taxon>Hexapoda</taxon>
        <taxon>Insecta</taxon>
        <taxon>Pterygota</taxon>
        <taxon>Neoptera</taxon>
        <taxon>Endopterygota</taxon>
        <taxon>Diptera</taxon>
        <taxon>Nematocera</taxon>
        <taxon>Culicoidea</taxon>
        <taxon>Culicidae</taxon>
        <taxon>Anophelinae</taxon>
        <taxon>Anopheles</taxon>
    </lineage>
</organism>
<feature type="binding site" evidence="11">
    <location>
        <position position="170"/>
    </location>
    <ligand>
        <name>Zn(2+)</name>
        <dbReference type="ChEBI" id="CHEBI:29105"/>
    </ligand>
</feature>
<feature type="binding site" evidence="11">
    <location>
        <position position="231"/>
    </location>
    <ligand>
        <name>Zn(2+)</name>
        <dbReference type="ChEBI" id="CHEBI:29105"/>
    </ligand>
</feature>
<feature type="binding site" evidence="11">
    <location>
        <position position="173"/>
    </location>
    <ligand>
        <name>Zn(2+)</name>
        <dbReference type="ChEBI" id="CHEBI:29105"/>
    </ligand>
</feature>
<dbReference type="AlphaFoldDB" id="A0A182PAK0"/>
<evidence type="ECO:0000256" key="8">
    <source>
        <dbReference type="ARBA" id="ARBA00023159"/>
    </source>
</evidence>
<evidence type="ECO:0000256" key="9">
    <source>
        <dbReference type="ARBA" id="ARBA00023163"/>
    </source>
</evidence>
<protein>
    <recommendedName>
        <fullName evidence="13">p53 DNA-binding domain-containing protein</fullName>
    </recommendedName>
</protein>
<dbReference type="GO" id="GO:0000981">
    <property type="term" value="F:DNA-binding transcription factor activity, RNA polymerase II-specific"/>
    <property type="evidence" value="ECO:0007669"/>
    <property type="project" value="TreeGrafter"/>
</dbReference>
<reference evidence="15" key="1">
    <citation type="submission" date="2013-03" db="EMBL/GenBank/DDBJ databases">
        <title>The Genome Sequence of Anopheles epiroticus epiroticus2.</title>
        <authorList>
            <consortium name="The Broad Institute Genomics Platform"/>
            <person name="Neafsey D.E."/>
            <person name="Howell P."/>
            <person name="Walker B."/>
            <person name="Young S.K."/>
            <person name="Zeng Q."/>
            <person name="Gargeya S."/>
            <person name="Fitzgerald M."/>
            <person name="Haas B."/>
            <person name="Abouelleil A."/>
            <person name="Allen A.W."/>
            <person name="Alvarado L."/>
            <person name="Arachchi H.M."/>
            <person name="Berlin A.M."/>
            <person name="Chapman S.B."/>
            <person name="Gainer-Dewar J."/>
            <person name="Goldberg J."/>
            <person name="Griggs A."/>
            <person name="Gujja S."/>
            <person name="Hansen M."/>
            <person name="Howarth C."/>
            <person name="Imamovic A."/>
            <person name="Ireland A."/>
            <person name="Larimer J."/>
            <person name="McCowan C."/>
            <person name="Murphy C."/>
            <person name="Pearson M."/>
            <person name="Poon T.W."/>
            <person name="Priest M."/>
            <person name="Roberts A."/>
            <person name="Saif S."/>
            <person name="Shea T."/>
            <person name="Sisk P."/>
            <person name="Sykes S."/>
            <person name="Wortman J."/>
            <person name="Nusbaum C."/>
            <person name="Birren B."/>
        </authorList>
    </citation>
    <scope>NUCLEOTIDE SEQUENCE [LARGE SCALE GENOMIC DNA]</scope>
    <source>
        <strain evidence="15">Epiroticus2</strain>
    </source>
</reference>
<dbReference type="STRING" id="199890.A0A182PAK0"/>
<evidence type="ECO:0000256" key="1">
    <source>
        <dbReference type="ARBA" id="ARBA00004123"/>
    </source>
</evidence>
<evidence type="ECO:0000256" key="12">
    <source>
        <dbReference type="SAM" id="MobiDB-lite"/>
    </source>
</evidence>
<evidence type="ECO:0000256" key="11">
    <source>
        <dbReference type="PIRSR" id="PIRSR602117-1"/>
    </source>
</evidence>
<dbReference type="InterPro" id="IPR012346">
    <property type="entry name" value="p53/RUNT-type_TF_DNA-bd_sf"/>
</dbReference>
<dbReference type="EnsemblMetazoa" id="AEPI003955-RA">
    <property type="protein sequence ID" value="AEPI003955-PA"/>
    <property type="gene ID" value="AEPI003955"/>
</dbReference>
<dbReference type="InterPro" id="IPR008967">
    <property type="entry name" value="p53-like_TF_DNA-bd_sf"/>
</dbReference>
<keyword evidence="8" id="KW-0010">Activator</keyword>
<sequence length="409" mass="45636">MSDVLNVEDGAMIEEDEVDMFQTGDGCSQISFLNSQVLQEHIAQFDKTWIEGDGIIPLSQPDSDCALPSPLLDDLKPTPPSAINPYGKYPSVEELCPTAMSFTVTPSSTQGAGFLYSDQLQKLFLKINGICSFDVVRTISNLLPPQTRWYVRAMLVSLAPESLHEPIARCHNHIAGDKEPEEIRSHVIRCKNEQHVYVGVDNGPFFDDRYAVRVPFDEDALSVKLMLQFVCQNTCFNLNVRRTGLVFTLENEQGHIWARRVVKIKICTNYRRDLQNEEIAGKTYTPTSLCLPASSGGGSARRSKPVRSGKRLRRGAKVGRGGPVRLAELADSIEAPRNIEPCAVNITMPSLRMAKRVMDNAIGIISAQILRETDSDMKNQLTTYLDSIRRQRERLTMSNSQCSVDSDLL</sequence>
<proteinExistence type="inferred from homology"/>
<keyword evidence="15" id="KW-1185">Reference proteome</keyword>
<dbReference type="GO" id="GO:0000978">
    <property type="term" value="F:RNA polymerase II cis-regulatory region sequence-specific DNA binding"/>
    <property type="evidence" value="ECO:0007669"/>
    <property type="project" value="TreeGrafter"/>
</dbReference>
<dbReference type="VEuPathDB" id="VectorBase:AEPI003955"/>
<evidence type="ECO:0000259" key="13">
    <source>
        <dbReference type="Pfam" id="PF00870"/>
    </source>
</evidence>
<comment type="similarity">
    <text evidence="2">Belongs to the p53 family.</text>
</comment>
<dbReference type="CDD" id="cd08367">
    <property type="entry name" value="P53"/>
    <property type="match status" value="1"/>
</dbReference>
<keyword evidence="3" id="KW-0053">Apoptosis</keyword>
<accession>A0A182PAK0</accession>
<dbReference type="Pfam" id="PF00870">
    <property type="entry name" value="P53"/>
    <property type="match status" value="1"/>
</dbReference>